<dbReference type="SUPFAM" id="SSF56300">
    <property type="entry name" value="Metallo-dependent phosphatases"/>
    <property type="match status" value="1"/>
</dbReference>
<dbReference type="InterPro" id="IPR029052">
    <property type="entry name" value="Metallo-depent_PP-like"/>
</dbReference>
<dbReference type="InterPro" id="IPR026336">
    <property type="entry name" value="PdeM-like"/>
</dbReference>
<dbReference type="Proteomes" id="UP000295050">
    <property type="component" value="Unassembled WGS sequence"/>
</dbReference>
<name>A0A4R2RF97_9RHOB</name>
<evidence type="ECO:0000259" key="2">
    <source>
        <dbReference type="Pfam" id="PF00149"/>
    </source>
</evidence>
<dbReference type="PIRSF" id="PIRSF000887">
    <property type="entry name" value="Pesterase_MJ0037"/>
    <property type="match status" value="1"/>
</dbReference>
<comment type="caution">
    <text evidence="3">The sequence shown here is derived from an EMBL/GenBank/DDBJ whole genome shotgun (WGS) entry which is preliminary data.</text>
</comment>
<dbReference type="PANTHER" id="PTHR39323">
    <property type="entry name" value="BLR1149 PROTEIN"/>
    <property type="match status" value="1"/>
</dbReference>
<proteinExistence type="predicted"/>
<feature type="domain" description="Calcineurin-like phosphoesterase" evidence="2">
    <location>
        <begin position="27"/>
        <end position="123"/>
    </location>
</feature>
<evidence type="ECO:0000313" key="3">
    <source>
        <dbReference type="EMBL" id="TCP62260.1"/>
    </source>
</evidence>
<dbReference type="InterPro" id="IPR004843">
    <property type="entry name" value="Calcineurin-like_PHP"/>
</dbReference>
<reference evidence="3 4" key="1">
    <citation type="submission" date="2019-03" db="EMBL/GenBank/DDBJ databases">
        <title>Genomic Encyclopedia of Type Strains, Phase IV (KMG-IV): sequencing the most valuable type-strain genomes for metagenomic binning, comparative biology and taxonomic classification.</title>
        <authorList>
            <person name="Goeker M."/>
        </authorList>
    </citation>
    <scope>NUCLEOTIDE SEQUENCE [LARGE SCALE GENOMIC DNA]</scope>
    <source>
        <strain evidence="3 4">DSM 24766</strain>
    </source>
</reference>
<dbReference type="InterPro" id="IPR024173">
    <property type="entry name" value="Pesterase_MJ0037-like"/>
</dbReference>
<sequence length="232" mass="24769">MNGHRFTLAGAELCVMPSGALWWATERILTVSDLHLGKSERVARRGGPLLPPYDTDETLARLENDIAATDPARVICLGDSFDDDLAARTLPDMARARLLSLMAGRGWVWITGNHDPGPNGLNGAQLAQTALGPLTFRHVARPDSAPGEVSGHYHPKARLTLAGRRITRRCLLTDGHRAILPAFGAYTGGLAMDAPELDALMQPGAVAVLIGPRPSPVPMRPAGRLRNTGRGS</sequence>
<feature type="region of interest" description="Disordered" evidence="1">
    <location>
        <begin position="212"/>
        <end position="232"/>
    </location>
</feature>
<evidence type="ECO:0000256" key="1">
    <source>
        <dbReference type="SAM" id="MobiDB-lite"/>
    </source>
</evidence>
<dbReference type="Gene3D" id="3.60.21.10">
    <property type="match status" value="1"/>
</dbReference>
<protein>
    <submittedName>
        <fullName evidence="3">Putative phosphoesterase</fullName>
    </submittedName>
</protein>
<dbReference type="Pfam" id="PF00149">
    <property type="entry name" value="Metallophos"/>
    <property type="match status" value="1"/>
</dbReference>
<dbReference type="OrthoDB" id="9795838at2"/>
<dbReference type="GO" id="GO:0016787">
    <property type="term" value="F:hydrolase activity"/>
    <property type="evidence" value="ECO:0007669"/>
    <property type="project" value="InterPro"/>
</dbReference>
<dbReference type="EMBL" id="SLXU01000002">
    <property type="protein sequence ID" value="TCP62260.1"/>
    <property type="molecule type" value="Genomic_DNA"/>
</dbReference>
<gene>
    <name evidence="3" type="ORF">EV663_102104</name>
</gene>
<dbReference type="RefSeq" id="WP_132950523.1">
    <property type="nucleotide sequence ID" value="NZ_SLXU01000002.1"/>
</dbReference>
<dbReference type="NCBIfam" id="TIGR04123">
    <property type="entry name" value="P_estr_lig_assc"/>
    <property type="match status" value="1"/>
</dbReference>
<organism evidence="3 4">
    <name type="scientific">Rhodovulum bhavnagarense</name>
    <dbReference type="NCBI Taxonomy" id="992286"/>
    <lineage>
        <taxon>Bacteria</taxon>
        <taxon>Pseudomonadati</taxon>
        <taxon>Pseudomonadota</taxon>
        <taxon>Alphaproteobacteria</taxon>
        <taxon>Rhodobacterales</taxon>
        <taxon>Paracoccaceae</taxon>
        <taxon>Rhodovulum</taxon>
    </lineage>
</organism>
<accession>A0A4R2RF97</accession>
<dbReference type="AlphaFoldDB" id="A0A4R2RF97"/>
<keyword evidence="4" id="KW-1185">Reference proteome</keyword>
<dbReference type="PANTHER" id="PTHR39323:SF1">
    <property type="entry name" value="BLR1149 PROTEIN"/>
    <property type="match status" value="1"/>
</dbReference>
<evidence type="ECO:0000313" key="4">
    <source>
        <dbReference type="Proteomes" id="UP000295050"/>
    </source>
</evidence>